<reference evidence="15" key="2">
    <citation type="submission" date="2025-08" db="UniProtKB">
        <authorList>
            <consortium name="Ensembl"/>
        </authorList>
    </citation>
    <scope>IDENTIFICATION</scope>
</reference>
<dbReference type="GO" id="GO:0008270">
    <property type="term" value="F:zinc ion binding"/>
    <property type="evidence" value="ECO:0007669"/>
    <property type="project" value="UniProtKB-KW"/>
</dbReference>
<keyword evidence="4 12" id="KW-0863">Zinc-finger</keyword>
<dbReference type="Proteomes" id="UP000694680">
    <property type="component" value="Chromosome 5"/>
</dbReference>
<dbReference type="SMART" id="SM00980">
    <property type="entry name" value="THAP"/>
    <property type="match status" value="1"/>
</dbReference>
<keyword evidence="16" id="KW-1185">Reference proteome</keyword>
<keyword evidence="3" id="KW-0479">Metal-binding</keyword>
<reference evidence="15" key="3">
    <citation type="submission" date="2025-09" db="UniProtKB">
        <authorList>
            <consortium name="Ensembl"/>
        </authorList>
    </citation>
    <scope>IDENTIFICATION</scope>
</reference>
<comment type="function">
    <text evidence="13">DNA-binding transcription regulator that regulates endothelial cell proliferation and G1/S cell-cycle progression. Specifically binds the 5'-[AT]NTNN[GT]GGCA[AGT]-3' core DNA sequence and acts by modulating expression of pRB-E2F cell-cycle target genes.</text>
</comment>
<keyword evidence="5" id="KW-0862">Zinc</keyword>
<keyword evidence="7 13" id="KW-0175">Coiled coil</keyword>
<evidence type="ECO:0000256" key="5">
    <source>
        <dbReference type="ARBA" id="ARBA00022833"/>
    </source>
</evidence>
<comment type="subcellular location">
    <subcellularLocation>
        <location evidence="1 13">Nucleus</location>
        <location evidence="1 13">Nucleoplasm</location>
    </subcellularLocation>
</comment>
<feature type="domain" description="THAP-type" evidence="14">
    <location>
        <begin position="1"/>
        <end position="78"/>
    </location>
</feature>
<dbReference type="PANTHER" id="PTHR46600:SF1">
    <property type="entry name" value="THAP DOMAIN-CONTAINING PROTEIN 1"/>
    <property type="match status" value="1"/>
</dbReference>
<organism evidence="15 16">
    <name type="scientific">Gouania willdenowi</name>
    <name type="common">Blunt-snouted clingfish</name>
    <name type="synonym">Lepadogaster willdenowi</name>
    <dbReference type="NCBI Taxonomy" id="441366"/>
    <lineage>
        <taxon>Eukaryota</taxon>
        <taxon>Metazoa</taxon>
        <taxon>Chordata</taxon>
        <taxon>Craniata</taxon>
        <taxon>Vertebrata</taxon>
        <taxon>Euteleostomi</taxon>
        <taxon>Actinopterygii</taxon>
        <taxon>Neopterygii</taxon>
        <taxon>Teleostei</taxon>
        <taxon>Neoteleostei</taxon>
        <taxon>Acanthomorphata</taxon>
        <taxon>Ovalentaria</taxon>
        <taxon>Blenniimorphae</taxon>
        <taxon>Blenniiformes</taxon>
        <taxon>Gobiesocoidei</taxon>
        <taxon>Gobiesocidae</taxon>
        <taxon>Gobiesocinae</taxon>
        <taxon>Gouania</taxon>
    </lineage>
</organism>
<evidence type="ECO:0000256" key="2">
    <source>
        <dbReference type="ARBA" id="ARBA00006177"/>
    </source>
</evidence>
<name>A0A8C5D2I7_GOUWI</name>
<dbReference type="GO" id="GO:0043565">
    <property type="term" value="F:sequence-specific DNA binding"/>
    <property type="evidence" value="ECO:0007669"/>
    <property type="project" value="UniProtKB-UniRule"/>
</dbReference>
<dbReference type="Pfam" id="PF05485">
    <property type="entry name" value="THAP"/>
    <property type="match status" value="1"/>
</dbReference>
<evidence type="ECO:0000256" key="7">
    <source>
        <dbReference type="ARBA" id="ARBA00023054"/>
    </source>
</evidence>
<dbReference type="GO" id="GO:0001935">
    <property type="term" value="P:endothelial cell proliferation"/>
    <property type="evidence" value="ECO:0007669"/>
    <property type="project" value="UniProtKB-UniRule"/>
</dbReference>
<sequence>MTNSIFKNTCTKQRNTLGSTHAFPLNNPALCKQWVKNVGREDFIPSKTSRLCSAHFEESCFQVDIAKKLKPDAVPTRPFTISLYIYKYITLHVACV</sequence>
<evidence type="ECO:0000256" key="12">
    <source>
        <dbReference type="PROSITE-ProRule" id="PRU00309"/>
    </source>
</evidence>
<keyword evidence="6 13" id="KW-0805">Transcription regulation</keyword>
<dbReference type="PANTHER" id="PTHR46600">
    <property type="entry name" value="THAP DOMAIN-CONTAINING"/>
    <property type="match status" value="1"/>
</dbReference>
<evidence type="ECO:0000313" key="16">
    <source>
        <dbReference type="Proteomes" id="UP000694680"/>
    </source>
</evidence>
<dbReference type="GO" id="GO:0003700">
    <property type="term" value="F:DNA-binding transcription factor activity"/>
    <property type="evidence" value="ECO:0007669"/>
    <property type="project" value="UniProtKB-UniRule"/>
</dbReference>
<keyword evidence="9 13" id="KW-0804">Transcription</keyword>
<proteinExistence type="inferred from homology"/>
<evidence type="ECO:0000256" key="1">
    <source>
        <dbReference type="ARBA" id="ARBA00004642"/>
    </source>
</evidence>
<dbReference type="Ensembl" id="ENSGWIT00000001263.1">
    <property type="protein sequence ID" value="ENSGWIP00000001167.1"/>
    <property type="gene ID" value="ENSGWIG00000000699.1"/>
</dbReference>
<dbReference type="SMART" id="SM00692">
    <property type="entry name" value="DM3"/>
    <property type="match status" value="1"/>
</dbReference>
<dbReference type="Gene3D" id="6.20.210.20">
    <property type="entry name" value="THAP domain"/>
    <property type="match status" value="1"/>
</dbReference>
<evidence type="ECO:0000256" key="11">
    <source>
        <dbReference type="ARBA" id="ARBA00023306"/>
    </source>
</evidence>
<dbReference type="PROSITE" id="PS50950">
    <property type="entry name" value="ZF_THAP"/>
    <property type="match status" value="1"/>
</dbReference>
<dbReference type="SUPFAM" id="SSF57716">
    <property type="entry name" value="Glucocorticoid receptor-like (DNA-binding domain)"/>
    <property type="match status" value="1"/>
</dbReference>
<evidence type="ECO:0000256" key="6">
    <source>
        <dbReference type="ARBA" id="ARBA00023015"/>
    </source>
</evidence>
<dbReference type="InterPro" id="IPR026516">
    <property type="entry name" value="THAP1/10"/>
</dbReference>
<dbReference type="AlphaFoldDB" id="A0A8C5D2I7"/>
<dbReference type="InterPro" id="IPR006612">
    <property type="entry name" value="THAP_Znf"/>
</dbReference>
<evidence type="ECO:0000256" key="4">
    <source>
        <dbReference type="ARBA" id="ARBA00022771"/>
    </source>
</evidence>
<dbReference type="InterPro" id="IPR038441">
    <property type="entry name" value="THAP_Znf_sf"/>
</dbReference>
<evidence type="ECO:0000256" key="3">
    <source>
        <dbReference type="ARBA" id="ARBA00022723"/>
    </source>
</evidence>
<keyword evidence="8 12" id="KW-0238">DNA-binding</keyword>
<evidence type="ECO:0000256" key="8">
    <source>
        <dbReference type="ARBA" id="ARBA00023125"/>
    </source>
</evidence>
<dbReference type="GO" id="GO:0005654">
    <property type="term" value="C:nucleoplasm"/>
    <property type="evidence" value="ECO:0007669"/>
    <property type="project" value="UniProtKB-SubCell"/>
</dbReference>
<evidence type="ECO:0000256" key="10">
    <source>
        <dbReference type="ARBA" id="ARBA00023242"/>
    </source>
</evidence>
<evidence type="ECO:0000259" key="14">
    <source>
        <dbReference type="PROSITE" id="PS50950"/>
    </source>
</evidence>
<evidence type="ECO:0000256" key="9">
    <source>
        <dbReference type="ARBA" id="ARBA00023163"/>
    </source>
</evidence>
<reference evidence="15" key="1">
    <citation type="submission" date="2020-06" db="EMBL/GenBank/DDBJ databases">
        <authorList>
            <consortium name="Wellcome Sanger Institute Data Sharing"/>
        </authorList>
    </citation>
    <scope>NUCLEOTIDE SEQUENCE [LARGE SCALE GENOMIC DNA]</scope>
</reference>
<protein>
    <recommendedName>
        <fullName evidence="13">THAP domain-containing protein 1</fullName>
    </recommendedName>
</protein>
<accession>A0A8C5D2I7</accession>
<keyword evidence="11 13" id="KW-0131">Cell cycle</keyword>
<keyword evidence="10 13" id="KW-0539">Nucleus</keyword>
<comment type="similarity">
    <text evidence="2 13">Belongs to the THAP1 family.</text>
</comment>
<evidence type="ECO:0000313" key="15">
    <source>
        <dbReference type="Ensembl" id="ENSGWIP00000001167.1"/>
    </source>
</evidence>
<evidence type="ECO:0000256" key="13">
    <source>
        <dbReference type="RuleBase" id="RU369073"/>
    </source>
</evidence>